<dbReference type="Pfam" id="PF02518">
    <property type="entry name" value="HATPase_c"/>
    <property type="match status" value="1"/>
</dbReference>
<dbReference type="InterPro" id="IPR018060">
    <property type="entry name" value="HTH_AraC"/>
</dbReference>
<dbReference type="Gene3D" id="3.30.565.10">
    <property type="entry name" value="Histidine kinase-like ATPase, C-terminal domain"/>
    <property type="match status" value="1"/>
</dbReference>
<keyword evidence="12" id="KW-0418">Kinase</keyword>
<keyword evidence="13" id="KW-1185">Reference proteome</keyword>
<dbReference type="PROSITE" id="PS00041">
    <property type="entry name" value="HTH_ARAC_FAMILY_1"/>
    <property type="match status" value="1"/>
</dbReference>
<dbReference type="SUPFAM" id="SSF47384">
    <property type="entry name" value="Homodimeric domain of signal transducing histidine kinase"/>
    <property type="match status" value="1"/>
</dbReference>
<dbReference type="SUPFAM" id="SSF55874">
    <property type="entry name" value="ATPase domain of HSP90 chaperone/DNA topoisomerase II/histidine kinase"/>
    <property type="match status" value="1"/>
</dbReference>
<dbReference type="InterPro" id="IPR003661">
    <property type="entry name" value="HisK_dim/P_dom"/>
</dbReference>
<evidence type="ECO:0000256" key="8">
    <source>
        <dbReference type="SAM" id="Phobius"/>
    </source>
</evidence>
<reference evidence="13" key="1">
    <citation type="submission" date="2017-06" db="EMBL/GenBank/DDBJ databases">
        <title>Complete genome sequence of Capnocytophaga sp. KCOM 1579 (=ChDC OS43) isolated from a human refractory periapical abscess lesion.</title>
        <authorList>
            <person name="Kook J.-K."/>
            <person name="Park S.-N."/>
            <person name="Lim Y.K."/>
            <person name="Roh H."/>
        </authorList>
    </citation>
    <scope>NUCLEOTIDE SEQUENCE [LARGE SCALE GENOMIC DNA]</scope>
    <source>
        <strain evidence="13">ChDC OS43</strain>
    </source>
</reference>
<dbReference type="EC" id="2.7.13.3" evidence="2"/>
<accession>A0A1Z4BN30</accession>
<keyword evidence="8" id="KW-0812">Transmembrane</keyword>
<dbReference type="SMART" id="SM00448">
    <property type="entry name" value="REC"/>
    <property type="match status" value="1"/>
</dbReference>
<evidence type="ECO:0000256" key="1">
    <source>
        <dbReference type="ARBA" id="ARBA00000085"/>
    </source>
</evidence>
<dbReference type="GO" id="GO:0000155">
    <property type="term" value="F:phosphorelay sensor kinase activity"/>
    <property type="evidence" value="ECO:0007669"/>
    <property type="project" value="InterPro"/>
</dbReference>
<keyword evidence="5" id="KW-0238">DNA-binding</keyword>
<dbReference type="SUPFAM" id="SSF46689">
    <property type="entry name" value="Homeodomain-like"/>
    <property type="match status" value="1"/>
</dbReference>
<dbReference type="Gene3D" id="2.130.10.10">
    <property type="entry name" value="YVTN repeat-like/Quinoprotein amine dehydrogenase"/>
    <property type="match status" value="3"/>
</dbReference>
<dbReference type="InterPro" id="IPR009057">
    <property type="entry name" value="Homeodomain-like_sf"/>
</dbReference>
<keyword evidence="8" id="KW-0472">Membrane</keyword>
<dbReference type="SMART" id="SM00387">
    <property type="entry name" value="HATPase_c"/>
    <property type="match status" value="1"/>
</dbReference>
<dbReference type="SUPFAM" id="SSF63829">
    <property type="entry name" value="Calcium-dependent phosphotriesterase"/>
    <property type="match status" value="2"/>
</dbReference>
<dbReference type="Pfam" id="PF12833">
    <property type="entry name" value="HTH_18"/>
    <property type="match status" value="1"/>
</dbReference>
<evidence type="ECO:0000259" key="9">
    <source>
        <dbReference type="PROSITE" id="PS01124"/>
    </source>
</evidence>
<dbReference type="InterPro" id="IPR004358">
    <property type="entry name" value="Sig_transdc_His_kin-like_C"/>
</dbReference>
<dbReference type="InterPro" id="IPR036097">
    <property type="entry name" value="HisK_dim/P_sf"/>
</dbReference>
<dbReference type="Proteomes" id="UP000197007">
    <property type="component" value="Chromosome"/>
</dbReference>
<gene>
    <name evidence="12" type="ORF">CBG49_06255</name>
</gene>
<feature type="modified residue" description="4-aspartylphosphate" evidence="7">
    <location>
        <position position="1182"/>
    </location>
</feature>
<dbReference type="CDD" id="cd00082">
    <property type="entry name" value="HisKA"/>
    <property type="match status" value="1"/>
</dbReference>
<dbReference type="InterPro" id="IPR011123">
    <property type="entry name" value="Y_Y_Y"/>
</dbReference>
<evidence type="ECO:0000256" key="2">
    <source>
        <dbReference type="ARBA" id="ARBA00012438"/>
    </source>
</evidence>
<dbReference type="PROSITE" id="PS50110">
    <property type="entry name" value="RESPONSE_REGULATORY"/>
    <property type="match status" value="1"/>
</dbReference>
<keyword evidence="6" id="KW-0804">Transcription</keyword>
<evidence type="ECO:0000256" key="6">
    <source>
        <dbReference type="ARBA" id="ARBA00023163"/>
    </source>
</evidence>
<feature type="domain" description="Histidine kinase" evidence="10">
    <location>
        <begin position="854"/>
        <end position="1087"/>
    </location>
</feature>
<evidence type="ECO:0000256" key="5">
    <source>
        <dbReference type="ARBA" id="ARBA00023125"/>
    </source>
</evidence>
<evidence type="ECO:0000256" key="4">
    <source>
        <dbReference type="ARBA" id="ARBA00023015"/>
    </source>
</evidence>
<dbReference type="Gene3D" id="2.60.40.10">
    <property type="entry name" value="Immunoglobulins"/>
    <property type="match status" value="1"/>
</dbReference>
<dbReference type="GO" id="GO:0003700">
    <property type="term" value="F:DNA-binding transcription factor activity"/>
    <property type="evidence" value="ECO:0007669"/>
    <property type="project" value="InterPro"/>
</dbReference>
<dbReference type="EMBL" id="CP022022">
    <property type="protein sequence ID" value="ASF42706.1"/>
    <property type="molecule type" value="Genomic_DNA"/>
</dbReference>
<dbReference type="InterPro" id="IPR018062">
    <property type="entry name" value="HTH_AraC-typ_CS"/>
</dbReference>
<dbReference type="KEGG" id="capn:CBG49_06255"/>
<dbReference type="Gene3D" id="3.40.50.2300">
    <property type="match status" value="1"/>
</dbReference>
<evidence type="ECO:0000313" key="12">
    <source>
        <dbReference type="EMBL" id="ASF42706.1"/>
    </source>
</evidence>
<evidence type="ECO:0000256" key="7">
    <source>
        <dbReference type="PROSITE-ProRule" id="PRU00169"/>
    </source>
</evidence>
<dbReference type="PROSITE" id="PS50109">
    <property type="entry name" value="HIS_KIN"/>
    <property type="match status" value="1"/>
</dbReference>
<dbReference type="Gene3D" id="1.10.10.60">
    <property type="entry name" value="Homeodomain-like"/>
    <property type="match status" value="1"/>
</dbReference>
<dbReference type="CDD" id="cd17574">
    <property type="entry name" value="REC_OmpR"/>
    <property type="match status" value="1"/>
</dbReference>
<dbReference type="InterPro" id="IPR013783">
    <property type="entry name" value="Ig-like_fold"/>
</dbReference>
<evidence type="ECO:0000256" key="3">
    <source>
        <dbReference type="ARBA" id="ARBA00022553"/>
    </source>
</evidence>
<keyword evidence="8" id="KW-1133">Transmembrane helix</keyword>
<comment type="catalytic activity">
    <reaction evidence="1">
        <text>ATP + protein L-histidine = ADP + protein N-phospho-L-histidine.</text>
        <dbReference type="EC" id="2.7.13.3"/>
    </reaction>
</comment>
<dbReference type="Pfam" id="PF00512">
    <property type="entry name" value="HisKA"/>
    <property type="match status" value="1"/>
</dbReference>
<dbReference type="SMART" id="SM00388">
    <property type="entry name" value="HisKA"/>
    <property type="match status" value="1"/>
</dbReference>
<dbReference type="RefSeq" id="WP_088593818.1">
    <property type="nucleotide sequence ID" value="NZ_CP022022.1"/>
</dbReference>
<keyword evidence="12" id="KW-0808">Transferase</keyword>
<dbReference type="InterPro" id="IPR003594">
    <property type="entry name" value="HATPase_dom"/>
</dbReference>
<evidence type="ECO:0000313" key="13">
    <source>
        <dbReference type="Proteomes" id="UP000197007"/>
    </source>
</evidence>
<evidence type="ECO:0000259" key="10">
    <source>
        <dbReference type="PROSITE" id="PS50109"/>
    </source>
</evidence>
<dbReference type="Pfam" id="PF07494">
    <property type="entry name" value="Reg_prop"/>
    <property type="match status" value="1"/>
</dbReference>
<evidence type="ECO:0000259" key="11">
    <source>
        <dbReference type="PROSITE" id="PS50110"/>
    </source>
</evidence>
<dbReference type="SMART" id="SM00342">
    <property type="entry name" value="HTH_ARAC"/>
    <property type="match status" value="1"/>
</dbReference>
<dbReference type="InterPro" id="IPR011110">
    <property type="entry name" value="Reg_prop"/>
</dbReference>
<dbReference type="InterPro" id="IPR011006">
    <property type="entry name" value="CheY-like_superfamily"/>
</dbReference>
<keyword evidence="3 7" id="KW-0597">Phosphoprotein</keyword>
<dbReference type="GO" id="GO:0043565">
    <property type="term" value="F:sequence-specific DNA binding"/>
    <property type="evidence" value="ECO:0007669"/>
    <property type="project" value="InterPro"/>
</dbReference>
<dbReference type="Gene3D" id="1.10.287.130">
    <property type="match status" value="1"/>
</dbReference>
<dbReference type="InterPro" id="IPR005467">
    <property type="entry name" value="His_kinase_dom"/>
</dbReference>
<proteinExistence type="predicted"/>
<dbReference type="InterPro" id="IPR036890">
    <property type="entry name" value="HATPase_C_sf"/>
</dbReference>
<dbReference type="PANTHER" id="PTHR43547:SF2">
    <property type="entry name" value="HYBRID SIGNAL TRANSDUCTION HISTIDINE KINASE C"/>
    <property type="match status" value="1"/>
</dbReference>
<dbReference type="InterPro" id="IPR015943">
    <property type="entry name" value="WD40/YVTN_repeat-like_dom_sf"/>
</dbReference>
<dbReference type="Pfam" id="PF07495">
    <property type="entry name" value="Y_Y_Y"/>
    <property type="match status" value="1"/>
</dbReference>
<keyword evidence="4" id="KW-0805">Transcription regulation</keyword>
<feature type="transmembrane region" description="Helical" evidence="8">
    <location>
        <begin position="800"/>
        <end position="818"/>
    </location>
</feature>
<protein>
    <recommendedName>
        <fullName evidence="2">histidine kinase</fullName>
        <ecNumber evidence="2">2.7.13.3</ecNumber>
    </recommendedName>
</protein>
<dbReference type="PRINTS" id="PR00344">
    <property type="entry name" value="BCTRLSENSOR"/>
</dbReference>
<sequence length="1376" mass="157836">MNRTIKLLRILLLWYFLSSIFLGEGLWMKLQAQETFLFHHLTRNEGLLHDNVTCIAQDSLGFIWLGTHRGLNRFDGYTLDAYKYEQDPINSVYYNRVYSLQPMGRYLWVATEAGVACFDIRLKQFVNFKIDDPLDLAFYTKVKLLQKGTNNELWLLSENQIRRAKVVWNQREKALTLKTLPIGSVSQLTTSQLNPQIAVSEKGEVWLSGFPWLSAYVPDKGRLKALPEKVNNIGSGIVKMLYADGYLWVIYRDSLVKYACKPDNTYTIVAKKDFDLNKHLLSLTLSGQYVWVVNEESIFQLDKNSLSLLKEHSHSPLNPYSASNHINSVFLDKDSNLWVSAWSNGVSYSSTRDAFFKTVWIKPQSKVGSEFVSTMHYDPDGYVYIGNKFGGVIRFHTQSQQLDEHYCNAPELSPNVTSIQSDKAHLYVSVRERVWVIDKQSRRIIGSFATQCNDYIFDIKLDTFHRLWITTYSGLECFEEQKGQWQNVYTFTETTPEPRRLSTNKLHKIYVDKAKNELVITSVMGLNRLQLNAKGEVVRVLKYAADAKTPHSLSSNYLWAIDKDKDTYWIGTMGSGLNKVVLTDNANGKLTYTAEHYGIEEGATSNDIESVEVDAFGNVWCGGFYLSFFDTKLKRFAAFSNNDGLQGHSFGTASSCKDAEGNLYFGGSHGFNYFKPQAQMFSSAHLRVHFSRFENNGKVVNSSIEFTDALSIAYPNNDFSVYFTTLSYNAPQRLRYRYKLEDYDTDWHYIAVNDPAPHATYQKLPYGTYKLLVEVGDWQQWSGAQTELTVVSKPPFWLTWWAYTLYALALAGLLYIGFRYFMRWTQMKHTIAVQEEKERHKEELMQMKMQFFTDVSHEFRTPLTLMSHAVTEMEEEMPSNKYVHTLKRNTGKLSNMVNELLEIHRMDVYTPQLKANYISANSYVQAIYNEFKEWASQVAITLQLTLPEQEVKLWLDEKYFSKILSNILSNAIRYSNAGSTIRLSISVENLRELTPLYKSAFENTAHTLPGKQLVVKVQDEGIGLEKNALSEIFERFHRVEGQGQKRVGSGIGLSLVKSLVEAHRGGIIISSKPNVGTEVIITFPMDDSYLLPEQKLQDSAFQLKEYLSDYAVEYEHIGEEEDEMLNLPQEDKPTLLLVDDNHEVLMILKNIFIKEYNIILASDGEQAIEKCNQHFPNLVISDVMMPKIDGFELCAILKKNLQTCFIPVILLTAKSQIESQIEGIELGADAYLTKPFDVKLLKTNVRNLLNKSKQHAPIENIRQKVIDKKQQEQLDKLTHLVVTNMQNPHFSVDNLCLELGMNRTKLYSFAKQATELTLANYIRKIRLDKAAELLKTTDKLISEVCYEVGIDSPSYFTRAFKEQFGVSPSEFILGKR</sequence>
<dbReference type="PROSITE" id="PS01124">
    <property type="entry name" value="HTH_ARAC_FAMILY_2"/>
    <property type="match status" value="1"/>
</dbReference>
<dbReference type="Pfam" id="PF00072">
    <property type="entry name" value="Response_reg"/>
    <property type="match status" value="1"/>
</dbReference>
<organism evidence="12 13">
    <name type="scientific">Capnocytophaga endodontalis</name>
    <dbReference type="NCBI Taxonomy" id="2708117"/>
    <lineage>
        <taxon>Bacteria</taxon>
        <taxon>Pseudomonadati</taxon>
        <taxon>Bacteroidota</taxon>
        <taxon>Flavobacteriia</taxon>
        <taxon>Flavobacteriales</taxon>
        <taxon>Flavobacteriaceae</taxon>
        <taxon>Capnocytophaga</taxon>
    </lineage>
</organism>
<name>A0A1Z4BN30_9FLAO</name>
<feature type="domain" description="HTH araC/xylS-type" evidence="9">
    <location>
        <begin position="1275"/>
        <end position="1374"/>
    </location>
</feature>
<feature type="domain" description="Response regulatory" evidence="11">
    <location>
        <begin position="1134"/>
        <end position="1249"/>
    </location>
</feature>
<dbReference type="SUPFAM" id="SSF52172">
    <property type="entry name" value="CheY-like"/>
    <property type="match status" value="1"/>
</dbReference>
<dbReference type="InterPro" id="IPR001789">
    <property type="entry name" value="Sig_transdc_resp-reg_receiver"/>
</dbReference>
<dbReference type="PANTHER" id="PTHR43547">
    <property type="entry name" value="TWO-COMPONENT HISTIDINE KINASE"/>
    <property type="match status" value="1"/>
</dbReference>